<dbReference type="AlphaFoldDB" id="A0A9P8T9M7"/>
<feature type="region of interest" description="Disordered" evidence="8">
    <location>
        <begin position="1"/>
        <end position="35"/>
    </location>
</feature>
<dbReference type="PANTHER" id="PTHR24388:SF54">
    <property type="entry name" value="PROTEIN ESCARGOT"/>
    <property type="match status" value="1"/>
</dbReference>
<dbReference type="GO" id="GO:0005634">
    <property type="term" value="C:nucleus"/>
    <property type="evidence" value="ECO:0007669"/>
    <property type="project" value="UniProtKB-SubCell"/>
</dbReference>
<evidence type="ECO:0000256" key="8">
    <source>
        <dbReference type="SAM" id="MobiDB-lite"/>
    </source>
</evidence>
<evidence type="ECO:0000256" key="3">
    <source>
        <dbReference type="ARBA" id="ARBA00022737"/>
    </source>
</evidence>
<accession>A0A9P8T9M7</accession>
<sequence length="273" mass="30056">MLMMSANKPQQDNLNPNIQHLTHSSASPDGSSQKVKLPSINKLFPSVDAPPAKTVFPNQQQYIPTTTIVPHPFAAGQFSPSPVRTISPPVVPDMGQPPVQPVVFGPAPVYPVPPVQPVQSFVPVSIPMQLSESVDSAIGTSGARRSASQESRFKCDKCHKSYTRKHNLISHKLSVHEKEKLFSCTECQVKFSRSSDLSRHTKEQHSSNVKPFICGGINPDGTSWGCGKQFYRKDQLKSHLSTNKAEFKCLKKNFPIMMPLPPSSGEERPPMYG</sequence>
<evidence type="ECO:0000256" key="7">
    <source>
        <dbReference type="PROSITE-ProRule" id="PRU00042"/>
    </source>
</evidence>
<organism evidence="10 11">
    <name type="scientific">Ogataea philodendri</name>
    <dbReference type="NCBI Taxonomy" id="1378263"/>
    <lineage>
        <taxon>Eukaryota</taxon>
        <taxon>Fungi</taxon>
        <taxon>Dikarya</taxon>
        <taxon>Ascomycota</taxon>
        <taxon>Saccharomycotina</taxon>
        <taxon>Pichiomycetes</taxon>
        <taxon>Pichiales</taxon>
        <taxon>Pichiaceae</taxon>
        <taxon>Ogataea</taxon>
    </lineage>
</organism>
<keyword evidence="6" id="KW-0539">Nucleus</keyword>
<dbReference type="GO" id="GO:0008270">
    <property type="term" value="F:zinc ion binding"/>
    <property type="evidence" value="ECO:0007669"/>
    <property type="project" value="UniProtKB-KW"/>
</dbReference>
<feature type="domain" description="C2H2-type" evidence="9">
    <location>
        <begin position="153"/>
        <end position="181"/>
    </location>
</feature>
<dbReference type="PROSITE" id="PS50157">
    <property type="entry name" value="ZINC_FINGER_C2H2_2"/>
    <property type="match status" value="2"/>
</dbReference>
<keyword evidence="5" id="KW-0862">Zinc</keyword>
<dbReference type="FunFam" id="3.30.160.60:FF:000100">
    <property type="entry name" value="Zinc finger 45-like"/>
    <property type="match status" value="1"/>
</dbReference>
<dbReference type="EMBL" id="JAEUBE010000087">
    <property type="protein sequence ID" value="KAH3670759.1"/>
    <property type="molecule type" value="Genomic_DNA"/>
</dbReference>
<protein>
    <recommendedName>
        <fullName evidence="9">C2H2-type domain-containing protein</fullName>
    </recommendedName>
</protein>
<dbReference type="SUPFAM" id="SSF57667">
    <property type="entry name" value="beta-beta-alpha zinc fingers"/>
    <property type="match status" value="1"/>
</dbReference>
<dbReference type="Gene3D" id="3.30.160.60">
    <property type="entry name" value="Classic Zinc Finger"/>
    <property type="match status" value="3"/>
</dbReference>
<dbReference type="Proteomes" id="UP000769157">
    <property type="component" value="Unassembled WGS sequence"/>
</dbReference>
<dbReference type="OrthoDB" id="8117402at2759"/>
<evidence type="ECO:0000313" key="11">
    <source>
        <dbReference type="Proteomes" id="UP000769157"/>
    </source>
</evidence>
<dbReference type="InterPro" id="IPR036236">
    <property type="entry name" value="Znf_C2H2_sf"/>
</dbReference>
<dbReference type="SMART" id="SM00355">
    <property type="entry name" value="ZnF_C2H2"/>
    <property type="match status" value="2"/>
</dbReference>
<keyword evidence="2" id="KW-0479">Metal-binding</keyword>
<dbReference type="RefSeq" id="XP_046064184.1">
    <property type="nucleotide sequence ID" value="XM_046202018.1"/>
</dbReference>
<dbReference type="GO" id="GO:0000981">
    <property type="term" value="F:DNA-binding transcription factor activity, RNA polymerase II-specific"/>
    <property type="evidence" value="ECO:0007669"/>
    <property type="project" value="TreeGrafter"/>
</dbReference>
<evidence type="ECO:0000313" key="10">
    <source>
        <dbReference type="EMBL" id="KAH3670759.1"/>
    </source>
</evidence>
<dbReference type="GeneID" id="70233243"/>
<dbReference type="Pfam" id="PF00096">
    <property type="entry name" value="zf-C2H2"/>
    <property type="match status" value="3"/>
</dbReference>
<keyword evidence="11" id="KW-1185">Reference proteome</keyword>
<keyword evidence="4 7" id="KW-0863">Zinc-finger</keyword>
<name>A0A9P8T9M7_9ASCO</name>
<keyword evidence="3" id="KW-0677">Repeat</keyword>
<feature type="compositionally biased region" description="Polar residues" evidence="8">
    <location>
        <begin position="7"/>
        <end position="34"/>
    </location>
</feature>
<gene>
    <name evidence="10" type="ORF">OGAPHI_001275</name>
</gene>
<dbReference type="PANTHER" id="PTHR24388">
    <property type="entry name" value="ZINC FINGER PROTEIN"/>
    <property type="match status" value="1"/>
</dbReference>
<evidence type="ECO:0000256" key="1">
    <source>
        <dbReference type="ARBA" id="ARBA00004123"/>
    </source>
</evidence>
<dbReference type="GO" id="GO:0000978">
    <property type="term" value="F:RNA polymerase II cis-regulatory region sequence-specific DNA binding"/>
    <property type="evidence" value="ECO:0007669"/>
    <property type="project" value="TreeGrafter"/>
</dbReference>
<reference evidence="10" key="1">
    <citation type="journal article" date="2021" name="Open Biol.">
        <title>Shared evolutionary footprints suggest mitochondrial oxidative damage underlies multiple complex I losses in fungi.</title>
        <authorList>
            <person name="Schikora-Tamarit M.A."/>
            <person name="Marcet-Houben M."/>
            <person name="Nosek J."/>
            <person name="Gabaldon T."/>
        </authorList>
    </citation>
    <scope>NUCLEOTIDE SEQUENCE</scope>
    <source>
        <strain evidence="10">CBS6075</strain>
    </source>
</reference>
<evidence type="ECO:0000256" key="6">
    <source>
        <dbReference type="ARBA" id="ARBA00023242"/>
    </source>
</evidence>
<feature type="domain" description="C2H2-type" evidence="9">
    <location>
        <begin position="182"/>
        <end position="210"/>
    </location>
</feature>
<proteinExistence type="predicted"/>
<evidence type="ECO:0000256" key="4">
    <source>
        <dbReference type="ARBA" id="ARBA00022771"/>
    </source>
</evidence>
<evidence type="ECO:0000259" key="9">
    <source>
        <dbReference type="PROSITE" id="PS50157"/>
    </source>
</evidence>
<evidence type="ECO:0000256" key="2">
    <source>
        <dbReference type="ARBA" id="ARBA00022723"/>
    </source>
</evidence>
<dbReference type="InterPro" id="IPR013087">
    <property type="entry name" value="Znf_C2H2_type"/>
</dbReference>
<dbReference type="PROSITE" id="PS00028">
    <property type="entry name" value="ZINC_FINGER_C2H2_1"/>
    <property type="match status" value="2"/>
</dbReference>
<reference evidence="10" key="2">
    <citation type="submission" date="2021-01" db="EMBL/GenBank/DDBJ databases">
        <authorList>
            <person name="Schikora-Tamarit M.A."/>
        </authorList>
    </citation>
    <scope>NUCLEOTIDE SEQUENCE</scope>
    <source>
        <strain evidence="10">CBS6075</strain>
    </source>
</reference>
<comment type="subcellular location">
    <subcellularLocation>
        <location evidence="1">Nucleus</location>
    </subcellularLocation>
</comment>
<dbReference type="InterPro" id="IPR050527">
    <property type="entry name" value="Snail/Krueppel_Znf"/>
</dbReference>
<comment type="caution">
    <text evidence="10">The sequence shown here is derived from an EMBL/GenBank/DDBJ whole genome shotgun (WGS) entry which is preliminary data.</text>
</comment>
<evidence type="ECO:0000256" key="5">
    <source>
        <dbReference type="ARBA" id="ARBA00022833"/>
    </source>
</evidence>